<sequence length="356" mass="39605">MVLFNQTLAGKVHTNKQICVAPLPWHPPKSLVLRVLCIVKFLFGHFISLHELTSNKLKLDDAKIFISTSSLEFIHKILAVDIGNVKYHTTVVEDVGNEPILFEKCHFVASANNLPSSFTPVQDSKNGCLVSSPGEGSPYGLTQSRPIDLSRDKDSGSSSTGSHFKNHDDQITSFVRSPKCSSQQESMGNEKLGTSDPLAAPSFQEVNNPSNGPHSPINLEDFEADHCNTAVMFYSTKSRASSNLGNHIPCFFLSNSPAYEHELPTYFLRKNEEDLPISPTILKVGRLLKQRGRPNAIMDLYNLYPKLASRGKKKKQQLRFSSVTHAEIEQNNSRYLVSSYDQLELQLELSPPCFGL</sequence>
<feature type="compositionally biased region" description="Polar residues" evidence="1">
    <location>
        <begin position="171"/>
        <end position="187"/>
    </location>
</feature>
<protein>
    <submittedName>
        <fullName evidence="2">Uncharacterized protein</fullName>
    </submittedName>
</protein>
<comment type="caution">
    <text evidence="2">The sequence shown here is derived from an EMBL/GenBank/DDBJ whole genome shotgun (WGS) entry which is preliminary data.</text>
</comment>
<evidence type="ECO:0000313" key="3">
    <source>
        <dbReference type="Proteomes" id="UP000467840"/>
    </source>
</evidence>
<proteinExistence type="predicted"/>
<feature type="region of interest" description="Disordered" evidence="1">
    <location>
        <begin position="129"/>
        <end position="216"/>
    </location>
</feature>
<feature type="compositionally biased region" description="Polar residues" evidence="1">
    <location>
        <begin position="204"/>
        <end position="213"/>
    </location>
</feature>
<name>A0A6A6K8U5_HEVBR</name>
<evidence type="ECO:0000313" key="2">
    <source>
        <dbReference type="EMBL" id="KAF2285222.1"/>
    </source>
</evidence>
<organism evidence="2 3">
    <name type="scientific">Hevea brasiliensis</name>
    <name type="common">Para rubber tree</name>
    <name type="synonym">Siphonia brasiliensis</name>
    <dbReference type="NCBI Taxonomy" id="3981"/>
    <lineage>
        <taxon>Eukaryota</taxon>
        <taxon>Viridiplantae</taxon>
        <taxon>Streptophyta</taxon>
        <taxon>Embryophyta</taxon>
        <taxon>Tracheophyta</taxon>
        <taxon>Spermatophyta</taxon>
        <taxon>Magnoliopsida</taxon>
        <taxon>eudicotyledons</taxon>
        <taxon>Gunneridae</taxon>
        <taxon>Pentapetalae</taxon>
        <taxon>rosids</taxon>
        <taxon>fabids</taxon>
        <taxon>Malpighiales</taxon>
        <taxon>Euphorbiaceae</taxon>
        <taxon>Crotonoideae</taxon>
        <taxon>Micrandreae</taxon>
        <taxon>Hevea</taxon>
    </lineage>
</organism>
<reference evidence="2 3" key="1">
    <citation type="journal article" date="2020" name="Mol. Plant">
        <title>The Chromosome-Based Rubber Tree Genome Provides New Insights into Spurge Genome Evolution and Rubber Biosynthesis.</title>
        <authorList>
            <person name="Liu J."/>
            <person name="Shi C."/>
            <person name="Shi C.C."/>
            <person name="Li W."/>
            <person name="Zhang Q.J."/>
            <person name="Zhang Y."/>
            <person name="Li K."/>
            <person name="Lu H.F."/>
            <person name="Shi C."/>
            <person name="Zhu S.T."/>
            <person name="Xiao Z.Y."/>
            <person name="Nan H."/>
            <person name="Yue Y."/>
            <person name="Zhu X.G."/>
            <person name="Wu Y."/>
            <person name="Hong X.N."/>
            <person name="Fan G.Y."/>
            <person name="Tong Y."/>
            <person name="Zhang D."/>
            <person name="Mao C.L."/>
            <person name="Liu Y.L."/>
            <person name="Hao S.J."/>
            <person name="Liu W.Q."/>
            <person name="Lv M.Q."/>
            <person name="Zhang H.B."/>
            <person name="Liu Y."/>
            <person name="Hu-Tang G.R."/>
            <person name="Wang J.P."/>
            <person name="Wang J.H."/>
            <person name="Sun Y.H."/>
            <person name="Ni S.B."/>
            <person name="Chen W.B."/>
            <person name="Zhang X.C."/>
            <person name="Jiao Y.N."/>
            <person name="Eichler E.E."/>
            <person name="Li G.H."/>
            <person name="Liu X."/>
            <person name="Gao L.Z."/>
        </authorList>
    </citation>
    <scope>NUCLEOTIDE SEQUENCE [LARGE SCALE GENOMIC DNA]</scope>
    <source>
        <strain evidence="3">cv. GT1</strain>
        <tissue evidence="2">Leaf</tissue>
    </source>
</reference>
<dbReference type="AlphaFoldDB" id="A0A6A6K8U5"/>
<accession>A0A6A6K8U5</accession>
<dbReference type="EMBL" id="JAAGAX010000018">
    <property type="protein sequence ID" value="KAF2285222.1"/>
    <property type="molecule type" value="Genomic_DNA"/>
</dbReference>
<keyword evidence="3" id="KW-1185">Reference proteome</keyword>
<dbReference type="Proteomes" id="UP000467840">
    <property type="component" value="Chromosome 12"/>
</dbReference>
<gene>
    <name evidence="2" type="ORF">GH714_039045</name>
</gene>
<evidence type="ECO:0000256" key="1">
    <source>
        <dbReference type="SAM" id="MobiDB-lite"/>
    </source>
</evidence>